<evidence type="ECO:0000313" key="1">
    <source>
        <dbReference type="EMBL" id="PJE78186.1"/>
    </source>
</evidence>
<name>A0A2H9T4P7_9ZZZZ</name>
<sequence>MSVVFPDGYVVDTVGPFFGSENDATITKKILDGIESLNPLLQPEDHIIVDRGYRDVLKDISEVGYGHHMPSFLQPGKS</sequence>
<comment type="caution">
    <text evidence="1">The sequence shown here is derived from an EMBL/GenBank/DDBJ whole genome shotgun (WGS) entry which is preliminary data.</text>
</comment>
<reference evidence="1" key="1">
    <citation type="journal article" date="2017" name="Appl. Environ. Microbiol.">
        <title>Molecular characterization of an Endozoicomonas-like organism causing infection in king scallop Pecten maximus L.</title>
        <authorList>
            <person name="Cano I."/>
            <person name="van Aerle R."/>
            <person name="Ross S."/>
            <person name="Verner-Jeffreys D.W."/>
            <person name="Paley R.K."/>
            <person name="Rimmer G."/>
            <person name="Ryder D."/>
            <person name="Hooper P."/>
            <person name="Stone D."/>
            <person name="Feist S.W."/>
        </authorList>
    </citation>
    <scope>NUCLEOTIDE SEQUENCE</scope>
</reference>
<evidence type="ECO:0008006" key="2">
    <source>
        <dbReference type="Google" id="ProtNLM"/>
    </source>
</evidence>
<organism evidence="1">
    <name type="scientific">invertebrate metagenome</name>
    <dbReference type="NCBI Taxonomy" id="1711999"/>
    <lineage>
        <taxon>unclassified sequences</taxon>
        <taxon>metagenomes</taxon>
        <taxon>organismal metagenomes</taxon>
    </lineage>
</organism>
<gene>
    <name evidence="1" type="ORF">CI610_02882</name>
</gene>
<accession>A0A2H9T4P7</accession>
<proteinExistence type="predicted"/>
<dbReference type="AlphaFoldDB" id="A0A2H9T4P7"/>
<protein>
    <recommendedName>
        <fullName evidence="2">DDE Tnp4 domain-containing protein</fullName>
    </recommendedName>
</protein>
<dbReference type="EMBL" id="NSIT01000240">
    <property type="protein sequence ID" value="PJE78186.1"/>
    <property type="molecule type" value="Genomic_DNA"/>
</dbReference>